<dbReference type="Proteomes" id="UP000887013">
    <property type="component" value="Unassembled WGS sequence"/>
</dbReference>
<organism evidence="1 2">
    <name type="scientific">Nephila pilipes</name>
    <name type="common">Giant wood spider</name>
    <name type="synonym">Nephila maculata</name>
    <dbReference type="NCBI Taxonomy" id="299642"/>
    <lineage>
        <taxon>Eukaryota</taxon>
        <taxon>Metazoa</taxon>
        <taxon>Ecdysozoa</taxon>
        <taxon>Arthropoda</taxon>
        <taxon>Chelicerata</taxon>
        <taxon>Arachnida</taxon>
        <taxon>Araneae</taxon>
        <taxon>Araneomorphae</taxon>
        <taxon>Entelegynae</taxon>
        <taxon>Araneoidea</taxon>
        <taxon>Nephilidae</taxon>
        <taxon>Nephila</taxon>
    </lineage>
</organism>
<gene>
    <name evidence="1" type="ORF">NPIL_687941</name>
</gene>
<dbReference type="EMBL" id="BMAW01057100">
    <property type="protein sequence ID" value="GFT09110.1"/>
    <property type="molecule type" value="Genomic_DNA"/>
</dbReference>
<protein>
    <submittedName>
        <fullName evidence="1">Uncharacterized protein</fullName>
    </submittedName>
</protein>
<dbReference type="AlphaFoldDB" id="A0A8X6TEU2"/>
<sequence>MTPCRRTSSVINIKRSRNLMQELGVPKALEAQEKATLCPKHSALVNRKRVIIFKTTPDFMSESDQGDPHTLRWEISLLSPYSPDIAPANYHLFLDMDNHLHE</sequence>
<keyword evidence="2" id="KW-1185">Reference proteome</keyword>
<reference evidence="1" key="1">
    <citation type="submission" date="2020-08" db="EMBL/GenBank/DDBJ databases">
        <title>Multicomponent nature underlies the extraordinary mechanical properties of spider dragline silk.</title>
        <authorList>
            <person name="Kono N."/>
            <person name="Nakamura H."/>
            <person name="Mori M."/>
            <person name="Yoshida Y."/>
            <person name="Ohtoshi R."/>
            <person name="Malay A.D."/>
            <person name="Moran D.A.P."/>
            <person name="Tomita M."/>
            <person name="Numata K."/>
            <person name="Arakawa K."/>
        </authorList>
    </citation>
    <scope>NUCLEOTIDE SEQUENCE</scope>
</reference>
<proteinExistence type="predicted"/>
<dbReference type="OrthoDB" id="6437521at2759"/>
<accession>A0A8X6TEU2</accession>
<evidence type="ECO:0000313" key="1">
    <source>
        <dbReference type="EMBL" id="GFT09110.1"/>
    </source>
</evidence>
<comment type="caution">
    <text evidence="1">The sequence shown here is derived from an EMBL/GenBank/DDBJ whole genome shotgun (WGS) entry which is preliminary data.</text>
</comment>
<evidence type="ECO:0000313" key="2">
    <source>
        <dbReference type="Proteomes" id="UP000887013"/>
    </source>
</evidence>
<name>A0A8X6TEU2_NEPPI</name>